<dbReference type="PROSITE" id="PS50931">
    <property type="entry name" value="HTH_LYSR"/>
    <property type="match status" value="1"/>
</dbReference>
<dbReference type="GO" id="GO:0006351">
    <property type="term" value="P:DNA-templated transcription"/>
    <property type="evidence" value="ECO:0007669"/>
    <property type="project" value="TreeGrafter"/>
</dbReference>
<dbReference type="CDD" id="cd08422">
    <property type="entry name" value="PBP2_CrgA_like"/>
    <property type="match status" value="1"/>
</dbReference>
<name>A0A2S9Y5W0_9BACT</name>
<organism evidence="6 7">
    <name type="scientific">Enhygromyxa salina</name>
    <dbReference type="NCBI Taxonomy" id="215803"/>
    <lineage>
        <taxon>Bacteria</taxon>
        <taxon>Pseudomonadati</taxon>
        <taxon>Myxococcota</taxon>
        <taxon>Polyangia</taxon>
        <taxon>Nannocystales</taxon>
        <taxon>Nannocystaceae</taxon>
        <taxon>Enhygromyxa</taxon>
    </lineage>
</organism>
<dbReference type="PANTHER" id="PTHR30537:SF5">
    <property type="entry name" value="HTH-TYPE TRANSCRIPTIONAL ACTIVATOR TTDR-RELATED"/>
    <property type="match status" value="1"/>
</dbReference>
<comment type="similarity">
    <text evidence="1">Belongs to the LysR transcriptional regulatory family.</text>
</comment>
<dbReference type="InterPro" id="IPR005119">
    <property type="entry name" value="LysR_subst-bd"/>
</dbReference>
<evidence type="ECO:0000313" key="6">
    <source>
        <dbReference type="EMBL" id="PRQ00475.1"/>
    </source>
</evidence>
<dbReference type="PANTHER" id="PTHR30537">
    <property type="entry name" value="HTH-TYPE TRANSCRIPTIONAL REGULATOR"/>
    <property type="match status" value="1"/>
</dbReference>
<keyword evidence="3" id="KW-0238">DNA-binding</keyword>
<dbReference type="Proteomes" id="UP000238823">
    <property type="component" value="Unassembled WGS sequence"/>
</dbReference>
<dbReference type="RefSeq" id="WP_106092828.1">
    <property type="nucleotide sequence ID" value="NZ_PVNL01000118.1"/>
</dbReference>
<evidence type="ECO:0000256" key="2">
    <source>
        <dbReference type="ARBA" id="ARBA00023015"/>
    </source>
</evidence>
<dbReference type="GO" id="GO:0043565">
    <property type="term" value="F:sequence-specific DNA binding"/>
    <property type="evidence" value="ECO:0007669"/>
    <property type="project" value="TreeGrafter"/>
</dbReference>
<dbReference type="OrthoDB" id="5416547at2"/>
<keyword evidence="4" id="KW-0804">Transcription</keyword>
<dbReference type="SUPFAM" id="SSF46785">
    <property type="entry name" value="Winged helix' DNA-binding domain"/>
    <property type="match status" value="1"/>
</dbReference>
<accession>A0A2S9Y5W0</accession>
<evidence type="ECO:0000256" key="3">
    <source>
        <dbReference type="ARBA" id="ARBA00023125"/>
    </source>
</evidence>
<dbReference type="Gene3D" id="1.10.10.10">
    <property type="entry name" value="Winged helix-like DNA-binding domain superfamily/Winged helix DNA-binding domain"/>
    <property type="match status" value="1"/>
</dbReference>
<dbReference type="Gene3D" id="3.40.190.290">
    <property type="match status" value="1"/>
</dbReference>
<keyword evidence="2" id="KW-0805">Transcription regulation</keyword>
<evidence type="ECO:0000256" key="4">
    <source>
        <dbReference type="ARBA" id="ARBA00023163"/>
    </source>
</evidence>
<feature type="domain" description="HTH lysR-type" evidence="5">
    <location>
        <begin position="4"/>
        <end position="61"/>
    </location>
</feature>
<dbReference type="InterPro" id="IPR000847">
    <property type="entry name" value="LysR_HTH_N"/>
</dbReference>
<dbReference type="FunFam" id="1.10.10.10:FF:000001">
    <property type="entry name" value="LysR family transcriptional regulator"/>
    <property type="match status" value="1"/>
</dbReference>
<proteinExistence type="inferred from homology"/>
<evidence type="ECO:0000256" key="1">
    <source>
        <dbReference type="ARBA" id="ARBA00009437"/>
    </source>
</evidence>
<sequence length="302" mass="32741">MAGLKLADLRLFLATADAESFVVAGRAHGLTGSAASKAVARLEGLLGARLFQRTSHSIRLTEEGRTFSEHARRVLSAAHAAQTSLDASAGEPRGTLRVSLPDAFGRSVVLPIAVRYLERWSDVRLDLEFTDRPVDVVDEGLDVVVRLAPITAPGGMIARVLTHFRASLCASPTYLARHGHPPHLDALSTHECLVFRTRARSQSWRFLDDEGNETRIPVRGRLRANSAEALRAAALLDRGIAYLPAFLIEGDIADGRLVPVLPDLAQGEAPVVALYPSRRHLTARVRRFVDLLAEELGGTSMG</sequence>
<gene>
    <name evidence="6" type="primary">dmlR_9</name>
    <name evidence="6" type="ORF">ENSA7_59690</name>
</gene>
<protein>
    <submittedName>
        <fullName evidence="6">HTH-type transcriptional regulator DmlR</fullName>
    </submittedName>
</protein>
<dbReference type="Pfam" id="PF00126">
    <property type="entry name" value="HTH_1"/>
    <property type="match status" value="1"/>
</dbReference>
<dbReference type="InterPro" id="IPR058163">
    <property type="entry name" value="LysR-type_TF_proteobact-type"/>
</dbReference>
<dbReference type="InterPro" id="IPR036388">
    <property type="entry name" value="WH-like_DNA-bd_sf"/>
</dbReference>
<dbReference type="SUPFAM" id="SSF53850">
    <property type="entry name" value="Periplasmic binding protein-like II"/>
    <property type="match status" value="1"/>
</dbReference>
<dbReference type="GO" id="GO:0003700">
    <property type="term" value="F:DNA-binding transcription factor activity"/>
    <property type="evidence" value="ECO:0007669"/>
    <property type="project" value="InterPro"/>
</dbReference>
<dbReference type="InterPro" id="IPR036390">
    <property type="entry name" value="WH_DNA-bd_sf"/>
</dbReference>
<dbReference type="AlphaFoldDB" id="A0A2S9Y5W0"/>
<evidence type="ECO:0000259" key="5">
    <source>
        <dbReference type="PROSITE" id="PS50931"/>
    </source>
</evidence>
<comment type="caution">
    <text evidence="6">The sequence shown here is derived from an EMBL/GenBank/DDBJ whole genome shotgun (WGS) entry which is preliminary data.</text>
</comment>
<dbReference type="Pfam" id="PF03466">
    <property type="entry name" value="LysR_substrate"/>
    <property type="match status" value="1"/>
</dbReference>
<evidence type="ECO:0000313" key="7">
    <source>
        <dbReference type="Proteomes" id="UP000238823"/>
    </source>
</evidence>
<reference evidence="6 7" key="1">
    <citation type="submission" date="2018-03" db="EMBL/GenBank/DDBJ databases">
        <title>Draft Genome Sequences of the Obligatory Marine Myxobacteria Enhygromyxa salina SWB007.</title>
        <authorList>
            <person name="Poehlein A."/>
            <person name="Moghaddam J.A."/>
            <person name="Harms H."/>
            <person name="Alanjari M."/>
            <person name="Koenig G.M."/>
            <person name="Daniel R."/>
            <person name="Schaeberle T.F."/>
        </authorList>
    </citation>
    <scope>NUCLEOTIDE SEQUENCE [LARGE SCALE GENOMIC DNA]</scope>
    <source>
        <strain evidence="6 7">SWB007</strain>
    </source>
</reference>
<dbReference type="EMBL" id="PVNL01000118">
    <property type="protein sequence ID" value="PRQ00475.1"/>
    <property type="molecule type" value="Genomic_DNA"/>
</dbReference>